<sequence>MSASDDSFPFSVAQQKAVTGSDLNSTMLYQFLFGIYTGVFPVAMHIYVHSKNRTRTKDVIIIGSITSLYFLTAVNTAMNWLYTNILFVTNGATRVDMFMESAIQGVPLGQEIIGDLTIFAVYVFADGLLVWRCFHSCGRSFYRSLLPIALLIVETVLALTATAYTCLLTAKPNFETDQTDVISSRLNAATYVVVAATSVVSTSVICRQIWGRASPRSRSWKHYRTIINILIESSAMYTLAVLYSAISDFISTGDLQSSYTVVLLSNFLDGITQIVSGLAPTLMIVRLCVSSGKEDTEDSSAHLPPDLIGLASHATHAEIKDVGGDLEMQQSQSGGVGEQEDEEIQVVPSNQYHGGQPEDGLEDRLKAVV</sequence>
<dbReference type="AlphaFoldDB" id="A0A8H4QVQ5"/>
<keyword evidence="4" id="KW-1185">Reference proteome</keyword>
<feature type="region of interest" description="Disordered" evidence="1">
    <location>
        <begin position="349"/>
        <end position="369"/>
    </location>
</feature>
<comment type="caution">
    <text evidence="3">The sequence shown here is derived from an EMBL/GenBank/DDBJ whole genome shotgun (WGS) entry which is preliminary data.</text>
</comment>
<keyword evidence="2" id="KW-1133">Transmembrane helix</keyword>
<feature type="transmembrane region" description="Helical" evidence="2">
    <location>
        <begin position="27"/>
        <end position="47"/>
    </location>
</feature>
<feature type="transmembrane region" description="Helical" evidence="2">
    <location>
        <begin position="270"/>
        <end position="289"/>
    </location>
</feature>
<feature type="transmembrane region" description="Helical" evidence="2">
    <location>
        <begin position="146"/>
        <end position="168"/>
    </location>
</feature>
<protein>
    <submittedName>
        <fullName evidence="3">Uncharacterized protein</fullName>
    </submittedName>
</protein>
<gene>
    <name evidence="3" type="ORF">D9613_012664</name>
</gene>
<feature type="transmembrane region" description="Helical" evidence="2">
    <location>
        <begin position="188"/>
        <end position="206"/>
    </location>
</feature>
<evidence type="ECO:0000256" key="2">
    <source>
        <dbReference type="SAM" id="Phobius"/>
    </source>
</evidence>
<proteinExistence type="predicted"/>
<keyword evidence="2" id="KW-0812">Transmembrane</keyword>
<evidence type="ECO:0000256" key="1">
    <source>
        <dbReference type="SAM" id="MobiDB-lite"/>
    </source>
</evidence>
<keyword evidence="2" id="KW-0472">Membrane</keyword>
<dbReference type="Proteomes" id="UP000521872">
    <property type="component" value="Unassembled WGS sequence"/>
</dbReference>
<feature type="transmembrane region" description="Helical" evidence="2">
    <location>
        <begin position="226"/>
        <end position="250"/>
    </location>
</feature>
<organism evidence="3 4">
    <name type="scientific">Agrocybe pediades</name>
    <dbReference type="NCBI Taxonomy" id="84607"/>
    <lineage>
        <taxon>Eukaryota</taxon>
        <taxon>Fungi</taxon>
        <taxon>Dikarya</taxon>
        <taxon>Basidiomycota</taxon>
        <taxon>Agaricomycotina</taxon>
        <taxon>Agaricomycetes</taxon>
        <taxon>Agaricomycetidae</taxon>
        <taxon>Agaricales</taxon>
        <taxon>Agaricineae</taxon>
        <taxon>Strophariaceae</taxon>
        <taxon>Agrocybe</taxon>
    </lineage>
</organism>
<evidence type="ECO:0000313" key="4">
    <source>
        <dbReference type="Proteomes" id="UP000521872"/>
    </source>
</evidence>
<feature type="transmembrane region" description="Helical" evidence="2">
    <location>
        <begin position="116"/>
        <end position="134"/>
    </location>
</feature>
<dbReference type="EMBL" id="JAACJL010000019">
    <property type="protein sequence ID" value="KAF4618091.1"/>
    <property type="molecule type" value="Genomic_DNA"/>
</dbReference>
<name>A0A8H4QVQ5_9AGAR</name>
<feature type="transmembrane region" description="Helical" evidence="2">
    <location>
        <begin position="59"/>
        <end position="82"/>
    </location>
</feature>
<accession>A0A8H4QVQ5</accession>
<evidence type="ECO:0000313" key="3">
    <source>
        <dbReference type="EMBL" id="KAF4618091.1"/>
    </source>
</evidence>
<reference evidence="3 4" key="1">
    <citation type="submission" date="2019-12" db="EMBL/GenBank/DDBJ databases">
        <authorList>
            <person name="Floudas D."/>
            <person name="Bentzer J."/>
            <person name="Ahren D."/>
            <person name="Johansson T."/>
            <person name="Persson P."/>
            <person name="Tunlid A."/>
        </authorList>
    </citation>
    <scope>NUCLEOTIDE SEQUENCE [LARGE SCALE GENOMIC DNA]</scope>
    <source>
        <strain evidence="3 4">CBS 102.39</strain>
    </source>
</reference>